<comment type="caution">
    <text evidence="5">The sequence shown here is derived from an EMBL/GenBank/DDBJ whole genome shotgun (WGS) entry which is preliminary data.</text>
</comment>
<keyword evidence="3" id="KW-0804">Transcription</keyword>
<keyword evidence="1" id="KW-0805">Transcription regulation</keyword>
<dbReference type="Gene3D" id="1.10.260.40">
    <property type="entry name" value="lambda repressor-like DNA-binding domains"/>
    <property type="match status" value="1"/>
</dbReference>
<organism evidence="5 6">
    <name type="scientific">Candidatus Phycosocius spiralis</name>
    <dbReference type="NCBI Taxonomy" id="2815099"/>
    <lineage>
        <taxon>Bacteria</taxon>
        <taxon>Pseudomonadati</taxon>
        <taxon>Pseudomonadota</taxon>
        <taxon>Alphaproteobacteria</taxon>
        <taxon>Caulobacterales</taxon>
        <taxon>Caulobacterales incertae sedis</taxon>
        <taxon>Candidatus Phycosocius</taxon>
    </lineage>
</organism>
<proteinExistence type="predicted"/>
<dbReference type="PROSITE" id="PS00356">
    <property type="entry name" value="HTH_LACI_1"/>
    <property type="match status" value="1"/>
</dbReference>
<dbReference type="PANTHER" id="PTHR30146:SF120">
    <property type="entry name" value="ALANINE RACEMASE"/>
    <property type="match status" value="1"/>
</dbReference>
<evidence type="ECO:0000313" key="6">
    <source>
        <dbReference type="Proteomes" id="UP001161064"/>
    </source>
</evidence>
<reference evidence="5" key="1">
    <citation type="submission" date="2021-05" db="EMBL/GenBank/DDBJ databases">
        <authorList>
            <person name="Tanabe Y."/>
        </authorList>
    </citation>
    <scope>NUCLEOTIDE SEQUENCE</scope>
    <source>
        <strain evidence="5">BOTRYCO-1</strain>
    </source>
</reference>
<evidence type="ECO:0000256" key="3">
    <source>
        <dbReference type="ARBA" id="ARBA00023163"/>
    </source>
</evidence>
<dbReference type="InterPro" id="IPR028082">
    <property type="entry name" value="Peripla_BP_I"/>
</dbReference>
<keyword evidence="2" id="KW-0238">DNA-binding</keyword>
<protein>
    <submittedName>
        <fullName evidence="5">LacI family transcriptional regulator</fullName>
    </submittedName>
</protein>
<dbReference type="Proteomes" id="UP001161064">
    <property type="component" value="Unassembled WGS sequence"/>
</dbReference>
<evidence type="ECO:0000256" key="1">
    <source>
        <dbReference type="ARBA" id="ARBA00023015"/>
    </source>
</evidence>
<evidence type="ECO:0000256" key="2">
    <source>
        <dbReference type="ARBA" id="ARBA00023125"/>
    </source>
</evidence>
<dbReference type="Pfam" id="PF00356">
    <property type="entry name" value="LacI"/>
    <property type="match status" value="1"/>
</dbReference>
<dbReference type="Pfam" id="PF13377">
    <property type="entry name" value="Peripla_BP_3"/>
    <property type="match status" value="1"/>
</dbReference>
<dbReference type="InterPro" id="IPR010982">
    <property type="entry name" value="Lambda_DNA-bd_dom_sf"/>
</dbReference>
<dbReference type="PROSITE" id="PS50932">
    <property type="entry name" value="HTH_LACI_2"/>
    <property type="match status" value="1"/>
</dbReference>
<feature type="domain" description="HTH lacI-type" evidence="4">
    <location>
        <begin position="8"/>
        <end position="62"/>
    </location>
</feature>
<evidence type="ECO:0000259" key="4">
    <source>
        <dbReference type="PROSITE" id="PS50932"/>
    </source>
</evidence>
<reference evidence="5" key="2">
    <citation type="journal article" date="2023" name="ISME Commun">
        <title>Characterization of a bloom-associated alphaproteobacterial lineage, 'Candidatus Phycosocius': insights into freshwater algal-bacterial interactions.</title>
        <authorList>
            <person name="Tanabe Y."/>
            <person name="Yamaguchi H."/>
            <person name="Yoshida M."/>
            <person name="Kai A."/>
            <person name="Okazaki Y."/>
        </authorList>
    </citation>
    <scope>NUCLEOTIDE SEQUENCE</scope>
    <source>
        <strain evidence="5">BOTRYCO-1</strain>
    </source>
</reference>
<name>A0ABQ4PWM4_9PROT</name>
<dbReference type="InterPro" id="IPR046335">
    <property type="entry name" value="LacI/GalR-like_sensor"/>
</dbReference>
<dbReference type="SUPFAM" id="SSF53822">
    <property type="entry name" value="Periplasmic binding protein-like I"/>
    <property type="match status" value="1"/>
</dbReference>
<dbReference type="RefSeq" id="WP_284360269.1">
    <property type="nucleotide sequence ID" value="NZ_BPFZ01000009.1"/>
</dbReference>
<dbReference type="Gene3D" id="3.40.50.2300">
    <property type="match status" value="2"/>
</dbReference>
<dbReference type="SMART" id="SM00354">
    <property type="entry name" value="HTH_LACI"/>
    <property type="match status" value="1"/>
</dbReference>
<dbReference type="InterPro" id="IPR000843">
    <property type="entry name" value="HTH_LacI"/>
</dbReference>
<dbReference type="EMBL" id="BPFZ01000009">
    <property type="protein sequence ID" value="GIU67386.1"/>
    <property type="molecule type" value="Genomic_DNA"/>
</dbReference>
<dbReference type="SUPFAM" id="SSF47413">
    <property type="entry name" value="lambda repressor-like DNA-binding domains"/>
    <property type="match status" value="1"/>
</dbReference>
<accession>A0ABQ4PWM4</accession>
<dbReference type="PANTHER" id="PTHR30146">
    <property type="entry name" value="LACI-RELATED TRANSCRIPTIONAL REPRESSOR"/>
    <property type="match status" value="1"/>
</dbReference>
<sequence length="336" mass="36588">MNQSIRIKNIGDLAKLAGVSTATVSRALSNSSLISIDTRNRIQTLAKQYEFQPSVVARNLRMQKTGAIGVVIHVGHERNQHVSDPFFMALLGHLADGLTERGFDLLLSRVIPENAEWLERMIDSGRCDGLIIIGQSDQSAVLDKVAATYHPLVVWGGYKPGQVHCSIGSDNFLGGKLAGQHLLDRGCRNLAFFGDPRAMEIGQRLEGFRAALEPMGLAHQLQVVPTHLTADGQDSEITAWLENGAKPDGIFAASDVMAMNALRALSEQGLIVPDQVRVVGYDDLPLAQQLVPRLTTIRQDIAAGAHYLIDCLIKRIGDQETASIVMKPELIVRMSS</sequence>
<dbReference type="CDD" id="cd01392">
    <property type="entry name" value="HTH_LacI"/>
    <property type="match status" value="1"/>
</dbReference>
<keyword evidence="6" id="KW-1185">Reference proteome</keyword>
<gene>
    <name evidence="5" type="ORF">PsB1_1540</name>
</gene>
<evidence type="ECO:0000313" key="5">
    <source>
        <dbReference type="EMBL" id="GIU67386.1"/>
    </source>
</evidence>